<keyword evidence="2" id="KW-1185">Reference proteome</keyword>
<reference evidence="1 2" key="1">
    <citation type="submission" date="2023-02" db="EMBL/GenBank/DDBJ databases">
        <title>LHISI_Scaffold_Assembly.</title>
        <authorList>
            <person name="Stuart O.P."/>
            <person name="Cleave R."/>
            <person name="Magrath M.J.L."/>
            <person name="Mikheyev A.S."/>
        </authorList>
    </citation>
    <scope>NUCLEOTIDE SEQUENCE [LARGE SCALE GENOMIC DNA]</scope>
    <source>
        <strain evidence="1">Daus_M_001</strain>
        <tissue evidence="1">Leg muscle</tissue>
    </source>
</reference>
<accession>A0ABQ9HJM7</accession>
<organism evidence="1 2">
    <name type="scientific">Dryococelus australis</name>
    <dbReference type="NCBI Taxonomy" id="614101"/>
    <lineage>
        <taxon>Eukaryota</taxon>
        <taxon>Metazoa</taxon>
        <taxon>Ecdysozoa</taxon>
        <taxon>Arthropoda</taxon>
        <taxon>Hexapoda</taxon>
        <taxon>Insecta</taxon>
        <taxon>Pterygota</taxon>
        <taxon>Neoptera</taxon>
        <taxon>Polyneoptera</taxon>
        <taxon>Phasmatodea</taxon>
        <taxon>Verophasmatodea</taxon>
        <taxon>Anareolatae</taxon>
        <taxon>Phasmatidae</taxon>
        <taxon>Eurycanthinae</taxon>
        <taxon>Dryococelus</taxon>
    </lineage>
</organism>
<comment type="caution">
    <text evidence="1">The sequence shown here is derived from an EMBL/GenBank/DDBJ whole genome shotgun (WGS) entry which is preliminary data.</text>
</comment>
<name>A0ABQ9HJM7_9NEOP</name>
<gene>
    <name evidence="1" type="ORF">PR048_016407</name>
</gene>
<dbReference type="EMBL" id="JARBHB010000005">
    <property type="protein sequence ID" value="KAJ8884550.1"/>
    <property type="molecule type" value="Genomic_DNA"/>
</dbReference>
<proteinExistence type="predicted"/>
<sequence length="61" mass="7177">MNGTYIMPYFHKCYYGRTSSRKQDDRVNTRVFDCRIEMVSEENFTCNTWACALPPRGELAC</sequence>
<evidence type="ECO:0000313" key="1">
    <source>
        <dbReference type="EMBL" id="KAJ8884550.1"/>
    </source>
</evidence>
<dbReference type="Proteomes" id="UP001159363">
    <property type="component" value="Chromosome 4"/>
</dbReference>
<evidence type="ECO:0000313" key="2">
    <source>
        <dbReference type="Proteomes" id="UP001159363"/>
    </source>
</evidence>
<protein>
    <submittedName>
        <fullName evidence="1">Uncharacterized protein</fullName>
    </submittedName>
</protein>